<protein>
    <submittedName>
        <fullName evidence="9">Selenide, water dikinase</fullName>
    </submittedName>
</protein>
<keyword evidence="8" id="KW-1185">Reference proteome</keyword>
<dbReference type="InterPro" id="IPR010918">
    <property type="entry name" value="PurM-like_C_dom"/>
</dbReference>
<feature type="domain" description="PurM-like C-terminal" evidence="7">
    <location>
        <begin position="126"/>
        <end position="292"/>
    </location>
</feature>
<evidence type="ECO:0000256" key="5">
    <source>
        <dbReference type="ARBA" id="ARBA00023266"/>
    </source>
</evidence>
<sequence length="314" mass="34569">MDCSVVPLGDSGFSLVQTIDYFYPSVEDPYMNGQIACANVLSDLYSMGVTKCDNMLMVLAVPKGMTYDERQKVVPLLMKGLNDHAIASGTRFRGGQTILNPWPIIGGVATACVKRDQIVMPDRGVEGDVLLLTKPLGTQVAVNAHQWLEIPEKLAWLDGFSKETIKKVYFRAMDSMARLNRIAASLMLKYECHGCTDVTGFGILGHSENLAKAQMNSVDLKIFRLPVIRDVPAIVQKSGKFGKLFEGTSAETSGGLLMILRKDKALALMSELKTLEGMSSWIVGEVIEGNRNAFLEKDPEIIEVPDVDEEGYLW</sequence>
<evidence type="ECO:0000313" key="8">
    <source>
        <dbReference type="Proteomes" id="UP000694867"/>
    </source>
</evidence>
<dbReference type="AlphaFoldDB" id="A0AAJ6QZ61"/>
<feature type="domain" description="PurM-like N-terminal" evidence="6">
    <location>
        <begin position="2"/>
        <end position="111"/>
    </location>
</feature>
<dbReference type="SUPFAM" id="SSF56042">
    <property type="entry name" value="PurM C-terminal domain-like"/>
    <property type="match status" value="1"/>
</dbReference>
<keyword evidence="1" id="KW-0808">Transferase</keyword>
<accession>A0AAJ6QZ61</accession>
<name>A0AAJ6QZ61_9ACAR</name>
<evidence type="ECO:0000256" key="1">
    <source>
        <dbReference type="ARBA" id="ARBA00022679"/>
    </source>
</evidence>
<dbReference type="Gene3D" id="3.30.1330.10">
    <property type="entry name" value="PurM-like, N-terminal domain"/>
    <property type="match status" value="1"/>
</dbReference>
<dbReference type="PIRSF" id="PIRSF036407">
    <property type="entry name" value="Selenphspht_syn"/>
    <property type="match status" value="1"/>
</dbReference>
<reference evidence="9" key="1">
    <citation type="submission" date="2025-08" db="UniProtKB">
        <authorList>
            <consortium name="RefSeq"/>
        </authorList>
    </citation>
    <scope>IDENTIFICATION</scope>
</reference>
<dbReference type="KEGG" id="goe:100907338"/>
<dbReference type="Pfam" id="PF00586">
    <property type="entry name" value="AIRS"/>
    <property type="match status" value="1"/>
</dbReference>
<keyword evidence="4" id="KW-0067">ATP-binding</keyword>
<evidence type="ECO:0000259" key="7">
    <source>
        <dbReference type="Pfam" id="PF02769"/>
    </source>
</evidence>
<evidence type="ECO:0000256" key="3">
    <source>
        <dbReference type="ARBA" id="ARBA00022777"/>
    </source>
</evidence>
<proteinExistence type="predicted"/>
<dbReference type="InterPro" id="IPR016188">
    <property type="entry name" value="PurM-like_N"/>
</dbReference>
<gene>
    <name evidence="9" type="primary">LOC100907338</name>
</gene>
<keyword evidence="3" id="KW-0418">Kinase</keyword>
<dbReference type="Gene3D" id="3.90.650.10">
    <property type="entry name" value="PurM-like C-terminal domain"/>
    <property type="match status" value="1"/>
</dbReference>
<dbReference type="GO" id="GO:0004756">
    <property type="term" value="F:selenide, water dikinase activity"/>
    <property type="evidence" value="ECO:0007669"/>
    <property type="project" value="TreeGrafter"/>
</dbReference>
<dbReference type="PANTHER" id="PTHR10256:SF0">
    <property type="entry name" value="INACTIVE SELENIDE, WATER DIKINASE-LIKE PROTEIN-RELATED"/>
    <property type="match status" value="1"/>
</dbReference>
<dbReference type="GeneID" id="100907338"/>
<evidence type="ECO:0000259" key="6">
    <source>
        <dbReference type="Pfam" id="PF00586"/>
    </source>
</evidence>
<dbReference type="GO" id="GO:0005524">
    <property type="term" value="F:ATP binding"/>
    <property type="evidence" value="ECO:0007669"/>
    <property type="project" value="UniProtKB-KW"/>
</dbReference>
<dbReference type="InterPro" id="IPR036921">
    <property type="entry name" value="PurM-like_N_sf"/>
</dbReference>
<organism evidence="8 9">
    <name type="scientific">Galendromus occidentalis</name>
    <name type="common">western predatory mite</name>
    <dbReference type="NCBI Taxonomy" id="34638"/>
    <lineage>
        <taxon>Eukaryota</taxon>
        <taxon>Metazoa</taxon>
        <taxon>Ecdysozoa</taxon>
        <taxon>Arthropoda</taxon>
        <taxon>Chelicerata</taxon>
        <taxon>Arachnida</taxon>
        <taxon>Acari</taxon>
        <taxon>Parasitiformes</taxon>
        <taxon>Mesostigmata</taxon>
        <taxon>Gamasina</taxon>
        <taxon>Phytoseioidea</taxon>
        <taxon>Phytoseiidae</taxon>
        <taxon>Typhlodrominae</taxon>
        <taxon>Galendromus</taxon>
    </lineage>
</organism>
<dbReference type="Proteomes" id="UP000694867">
    <property type="component" value="Unplaced"/>
</dbReference>
<dbReference type="SUPFAM" id="SSF55326">
    <property type="entry name" value="PurM N-terminal domain-like"/>
    <property type="match status" value="1"/>
</dbReference>
<evidence type="ECO:0000256" key="2">
    <source>
        <dbReference type="ARBA" id="ARBA00022741"/>
    </source>
</evidence>
<evidence type="ECO:0000256" key="4">
    <source>
        <dbReference type="ARBA" id="ARBA00022840"/>
    </source>
</evidence>
<dbReference type="InterPro" id="IPR036676">
    <property type="entry name" value="PurM-like_C_sf"/>
</dbReference>
<evidence type="ECO:0000313" key="9">
    <source>
        <dbReference type="RefSeq" id="XP_003748527.2"/>
    </source>
</evidence>
<dbReference type="InterPro" id="IPR004536">
    <property type="entry name" value="SPS/SelD"/>
</dbReference>
<dbReference type="CTD" id="36587"/>
<dbReference type="Pfam" id="PF02769">
    <property type="entry name" value="AIRS_C"/>
    <property type="match status" value="1"/>
</dbReference>
<keyword evidence="5" id="KW-0711">Selenium</keyword>
<dbReference type="RefSeq" id="XP_003748527.2">
    <property type="nucleotide sequence ID" value="XM_003748479.2"/>
</dbReference>
<dbReference type="NCBIfam" id="TIGR00476">
    <property type="entry name" value="selD"/>
    <property type="match status" value="1"/>
</dbReference>
<dbReference type="FunFam" id="3.90.650.10:FF:000010">
    <property type="entry name" value="Selenide, water dikinase"/>
    <property type="match status" value="1"/>
</dbReference>
<dbReference type="GO" id="GO:0016260">
    <property type="term" value="P:selenocysteine biosynthetic process"/>
    <property type="evidence" value="ECO:0007669"/>
    <property type="project" value="TreeGrafter"/>
</dbReference>
<dbReference type="GO" id="GO:0005737">
    <property type="term" value="C:cytoplasm"/>
    <property type="evidence" value="ECO:0007669"/>
    <property type="project" value="TreeGrafter"/>
</dbReference>
<dbReference type="PANTHER" id="PTHR10256">
    <property type="entry name" value="SELENIDE, WATER DIKINASE"/>
    <property type="match status" value="1"/>
</dbReference>
<keyword evidence="2" id="KW-0547">Nucleotide-binding</keyword>